<proteinExistence type="predicted"/>
<dbReference type="STRING" id="880070.Cycma_0467"/>
<evidence type="ECO:0000313" key="1">
    <source>
        <dbReference type="EMBL" id="AEL24245.1"/>
    </source>
</evidence>
<dbReference type="Proteomes" id="UP000001635">
    <property type="component" value="Chromosome"/>
</dbReference>
<dbReference type="AlphaFoldDB" id="G0IWQ3"/>
<name>G0IWQ3_CYCMS</name>
<keyword evidence="2" id="KW-1185">Reference proteome</keyword>
<gene>
    <name evidence="1" type="ordered locus">Cycma_0467</name>
</gene>
<evidence type="ECO:0000313" key="2">
    <source>
        <dbReference type="Proteomes" id="UP000001635"/>
    </source>
</evidence>
<organism evidence="1 2">
    <name type="scientific">Cyclobacterium marinum (strain ATCC 25205 / DSM 745 / LMG 13164 / NCIMB 1802)</name>
    <name type="common">Flectobacillus marinus</name>
    <dbReference type="NCBI Taxonomy" id="880070"/>
    <lineage>
        <taxon>Bacteria</taxon>
        <taxon>Pseudomonadati</taxon>
        <taxon>Bacteroidota</taxon>
        <taxon>Cytophagia</taxon>
        <taxon>Cytophagales</taxon>
        <taxon>Cyclobacteriaceae</taxon>
        <taxon>Cyclobacterium</taxon>
    </lineage>
</organism>
<sequence>MLLYKNFVIQLITIKTTRIIKNIIILPTIESVKSAE</sequence>
<dbReference type="KEGG" id="cmr:Cycma_0467"/>
<protein>
    <submittedName>
        <fullName evidence="1">Uncharacterized protein</fullName>
    </submittedName>
</protein>
<reference evidence="2" key="1">
    <citation type="submission" date="2011-07" db="EMBL/GenBank/DDBJ databases">
        <title>The complete genome of Cyclobacterium marinum DSM 745.</title>
        <authorList>
            <person name="Lucas S."/>
            <person name="Han J."/>
            <person name="Lapidus A."/>
            <person name="Bruce D."/>
            <person name="Goodwin L."/>
            <person name="Pitluck S."/>
            <person name="Peters L."/>
            <person name="Kyrpides N."/>
            <person name="Mavromatis K."/>
            <person name="Ivanova N."/>
            <person name="Ovchinnikova G."/>
            <person name="Chertkov O."/>
            <person name="Detter J.C."/>
            <person name="Tapia R."/>
            <person name="Han C."/>
            <person name="Land M."/>
            <person name="Hauser L."/>
            <person name="Markowitz V."/>
            <person name="Cheng J.-F."/>
            <person name="Hugenholtz P."/>
            <person name="Woyke T."/>
            <person name="Wu D."/>
            <person name="Tindall B."/>
            <person name="Schuetze A."/>
            <person name="Brambilla E."/>
            <person name="Klenk H.-P."/>
            <person name="Eisen J.A."/>
        </authorList>
    </citation>
    <scope>NUCLEOTIDE SEQUENCE [LARGE SCALE GENOMIC DNA]</scope>
    <source>
        <strain evidence="2">ATCC 25205 / DSM 745 / LMG 13164 / NCIMB 1802</strain>
    </source>
</reference>
<accession>G0IWQ3</accession>
<dbReference type="HOGENOM" id="CLU_3355736_0_0_10"/>
<dbReference type="EMBL" id="CP002955">
    <property type="protein sequence ID" value="AEL24245.1"/>
    <property type="molecule type" value="Genomic_DNA"/>
</dbReference>